<dbReference type="Proteomes" id="UP000489600">
    <property type="component" value="Unassembled WGS sequence"/>
</dbReference>
<dbReference type="EMBL" id="CABITT030000006">
    <property type="protein sequence ID" value="VVB08691.1"/>
    <property type="molecule type" value="Genomic_DNA"/>
</dbReference>
<evidence type="ECO:0000313" key="1">
    <source>
        <dbReference type="EMBL" id="VVB08691.1"/>
    </source>
</evidence>
<dbReference type="OrthoDB" id="1296703at2759"/>
<name>A0A565C4V6_9BRAS</name>
<protein>
    <submittedName>
        <fullName evidence="1">Uncharacterized protein</fullName>
    </submittedName>
</protein>
<keyword evidence="2" id="KW-1185">Reference proteome</keyword>
<comment type="caution">
    <text evidence="1">The sequence shown here is derived from an EMBL/GenBank/DDBJ whole genome shotgun (WGS) entry which is preliminary data.</text>
</comment>
<reference evidence="1" key="1">
    <citation type="submission" date="2019-07" db="EMBL/GenBank/DDBJ databases">
        <authorList>
            <person name="Dittberner H."/>
        </authorList>
    </citation>
    <scope>NUCLEOTIDE SEQUENCE [LARGE SCALE GENOMIC DNA]</scope>
</reference>
<proteinExistence type="predicted"/>
<accession>A0A565C4V6</accession>
<sequence>MKKIAQRFNLRVTIDEKKVSRVMMSQAARLNEVFTEVRRVHVIRSALPSPGTWPPDLPWKATIFLDLPWNATISTLYCLSRIRWGKIEFKTNKLECGVESHDPL</sequence>
<evidence type="ECO:0000313" key="2">
    <source>
        <dbReference type="Proteomes" id="UP000489600"/>
    </source>
</evidence>
<organism evidence="1 2">
    <name type="scientific">Arabis nemorensis</name>
    <dbReference type="NCBI Taxonomy" id="586526"/>
    <lineage>
        <taxon>Eukaryota</taxon>
        <taxon>Viridiplantae</taxon>
        <taxon>Streptophyta</taxon>
        <taxon>Embryophyta</taxon>
        <taxon>Tracheophyta</taxon>
        <taxon>Spermatophyta</taxon>
        <taxon>Magnoliopsida</taxon>
        <taxon>eudicotyledons</taxon>
        <taxon>Gunneridae</taxon>
        <taxon>Pentapetalae</taxon>
        <taxon>rosids</taxon>
        <taxon>malvids</taxon>
        <taxon>Brassicales</taxon>
        <taxon>Brassicaceae</taxon>
        <taxon>Arabideae</taxon>
        <taxon>Arabis</taxon>
    </lineage>
</organism>
<gene>
    <name evidence="1" type="ORF">ANE_LOCUS19135</name>
</gene>
<dbReference type="AlphaFoldDB" id="A0A565C4V6"/>